<dbReference type="OrthoDB" id="8420038at2"/>
<proteinExistence type="predicted"/>
<sequence>MMRALNEVGAIVQKAALGVGLPVGQAEDLARTAVYMAGNHLPLSPVVEALTEPDAPIDIAWGADKLVVKTGNAAMTAPIVKDGFGTGVVKARLAHVEHAPLVIAMLAEAGLEVSADGPKIAFRRCQKPDVIVGPVDVPDTIWHALSHMAAKTYVPESEASRAGGAGAGLTDND</sequence>
<gene>
    <name evidence="1" type="ORF">C8N45_102373</name>
</gene>
<dbReference type="RefSeq" id="WP_133175952.1">
    <property type="nucleotide sequence ID" value="NZ_QBUD01000002.1"/>
</dbReference>
<dbReference type="AlphaFoldDB" id="A0A2T6KMF8"/>
<evidence type="ECO:0000313" key="2">
    <source>
        <dbReference type="Proteomes" id="UP000244523"/>
    </source>
</evidence>
<dbReference type="Pfam" id="PF12525">
    <property type="entry name" value="DUF3726"/>
    <property type="match status" value="1"/>
</dbReference>
<reference evidence="1 2" key="1">
    <citation type="submission" date="2018-04" db="EMBL/GenBank/DDBJ databases">
        <title>Genomic Encyclopedia of Archaeal and Bacterial Type Strains, Phase II (KMG-II): from individual species to whole genera.</title>
        <authorList>
            <person name="Goeker M."/>
        </authorList>
    </citation>
    <scope>NUCLEOTIDE SEQUENCE [LARGE SCALE GENOMIC DNA]</scope>
    <source>
        <strain evidence="1 2">DSM 29955</strain>
    </source>
</reference>
<comment type="caution">
    <text evidence="1">The sequence shown here is derived from an EMBL/GenBank/DDBJ whole genome shotgun (WGS) entry which is preliminary data.</text>
</comment>
<evidence type="ECO:0000313" key="1">
    <source>
        <dbReference type="EMBL" id="PUB17361.1"/>
    </source>
</evidence>
<organism evidence="1 2">
    <name type="scientific">Yoonia sediminilitoris</name>
    <dbReference type="NCBI Taxonomy" id="1286148"/>
    <lineage>
        <taxon>Bacteria</taxon>
        <taxon>Pseudomonadati</taxon>
        <taxon>Pseudomonadota</taxon>
        <taxon>Alphaproteobacteria</taxon>
        <taxon>Rhodobacterales</taxon>
        <taxon>Paracoccaceae</taxon>
        <taxon>Yoonia</taxon>
    </lineage>
</organism>
<keyword evidence="2" id="KW-1185">Reference proteome</keyword>
<name>A0A2T6KMF8_9RHOB</name>
<protein>
    <submittedName>
        <fullName evidence="1">Uncharacterized protein DUF3726</fullName>
    </submittedName>
</protein>
<dbReference type="InterPro" id="IPR022201">
    <property type="entry name" value="DUF3726"/>
</dbReference>
<accession>A0A2T6KMF8</accession>
<dbReference type="Proteomes" id="UP000244523">
    <property type="component" value="Unassembled WGS sequence"/>
</dbReference>
<dbReference type="EMBL" id="QBUD01000002">
    <property type="protein sequence ID" value="PUB17361.1"/>
    <property type="molecule type" value="Genomic_DNA"/>
</dbReference>